<dbReference type="OrthoDB" id="106462at2"/>
<feature type="signal peptide" evidence="2">
    <location>
        <begin position="1"/>
        <end position="23"/>
    </location>
</feature>
<dbReference type="Gene3D" id="2.130.10.130">
    <property type="entry name" value="Integrin alpha, N-terminal"/>
    <property type="match status" value="1"/>
</dbReference>
<dbReference type="AlphaFoldDB" id="A0A511MWB1"/>
<reference evidence="3 4" key="1">
    <citation type="submission" date="2019-07" db="EMBL/GenBank/DDBJ databases">
        <title>Whole genome shotgun sequence of Deinococcus cellulosilyticus NBRC 106333.</title>
        <authorList>
            <person name="Hosoyama A."/>
            <person name="Uohara A."/>
            <person name="Ohji S."/>
            <person name="Ichikawa N."/>
        </authorList>
    </citation>
    <scope>NUCLEOTIDE SEQUENCE [LARGE SCALE GENOMIC DNA]</scope>
    <source>
        <strain evidence="3 4">NBRC 106333</strain>
    </source>
</reference>
<dbReference type="EMBL" id="BJXB01000001">
    <property type="protein sequence ID" value="GEM44681.1"/>
    <property type="molecule type" value="Genomic_DNA"/>
</dbReference>
<dbReference type="RefSeq" id="WP_146881821.1">
    <property type="nucleotide sequence ID" value="NZ_BJXB01000001.1"/>
</dbReference>
<dbReference type="PROSITE" id="PS51257">
    <property type="entry name" value="PROKAR_LIPOPROTEIN"/>
    <property type="match status" value="1"/>
</dbReference>
<dbReference type="PANTHER" id="PTHR44103">
    <property type="entry name" value="PROPROTEIN CONVERTASE P"/>
    <property type="match status" value="1"/>
</dbReference>
<dbReference type="InterPro" id="IPR013517">
    <property type="entry name" value="FG-GAP"/>
</dbReference>
<dbReference type="SUPFAM" id="SSF69318">
    <property type="entry name" value="Integrin alpha N-terminal domain"/>
    <property type="match status" value="2"/>
</dbReference>
<dbReference type="Proteomes" id="UP000321306">
    <property type="component" value="Unassembled WGS sequence"/>
</dbReference>
<proteinExistence type="predicted"/>
<dbReference type="InterPro" id="IPR028994">
    <property type="entry name" value="Integrin_alpha_N"/>
</dbReference>
<gene>
    <name evidence="3" type="ORF">DC3_03160</name>
</gene>
<evidence type="ECO:0000256" key="2">
    <source>
        <dbReference type="SAM" id="SignalP"/>
    </source>
</evidence>
<keyword evidence="4" id="KW-1185">Reference proteome</keyword>
<keyword evidence="1 2" id="KW-0732">Signal</keyword>
<dbReference type="Pfam" id="PF13517">
    <property type="entry name" value="FG-GAP_3"/>
    <property type="match status" value="3"/>
</dbReference>
<feature type="chain" id="PRO_5021820521" description="VCBS repeat-containing protein" evidence="2">
    <location>
        <begin position="24"/>
        <end position="595"/>
    </location>
</feature>
<evidence type="ECO:0000313" key="3">
    <source>
        <dbReference type="EMBL" id="GEM44681.1"/>
    </source>
</evidence>
<sequence length="595" mass="62213">MQKFHLHLMVLPLLLAACGKVMQAGHPPVRPFPAHLVEVQFQGVGSSHPQSSLHVPGGSLISKQGLSVVVGGLRFQHLSTNSFTVKREGKRYLSTTYQVTNQTGRTLQGLGFVGVSLQDTDGDPSNNATAPTVPGTIFSRVQHPDGSDASNRAQDMQVGPLYSYDRTGDQAVEDFGGATYRSSLNLSGFVVSPPAGLTAQVQNFGWFVDGFFPSGTTRNVTFSTSFPLASTPDQDPFYFSFIAAFAEQAYTPWPPTFDAASSVPTDLYPRGVIAADFNEDGLQDIAVLSGGDSTVRVKTGNGDGTFNTGQVFSTGAYPFAGVARDFNHDGHLDLAVSNTDGNSISVLLGDGTGSFAAQVTYPTGAQPMGIGTSDLDRDGHPDLVVANNQDSTLKVFRGKGDGTFTEEGTHRTGDHPRGLALADFNEDGKVDVVVANMYGNTLSVLLGQGDTGLRARTDVPAGNGPYQPGVADFNQDGHLDVVVNLRTGSTLQVLLGNGAGGFSLGNAPTVGSGPYSLTVADLNGDGADDLIAAIRDHDALNVLLSNRDGTFAAPSTLATGMSPYGVAVADFNGDGKPDLVSPNYIAQTASVILQE</sequence>
<evidence type="ECO:0000256" key="1">
    <source>
        <dbReference type="ARBA" id="ARBA00022729"/>
    </source>
</evidence>
<comment type="caution">
    <text evidence="3">The sequence shown here is derived from an EMBL/GenBank/DDBJ whole genome shotgun (WGS) entry which is preliminary data.</text>
</comment>
<dbReference type="PANTHER" id="PTHR44103:SF1">
    <property type="entry name" value="PROPROTEIN CONVERTASE P"/>
    <property type="match status" value="1"/>
</dbReference>
<accession>A0A511MWB1</accession>
<protein>
    <recommendedName>
        <fullName evidence="5">VCBS repeat-containing protein</fullName>
    </recommendedName>
</protein>
<dbReference type="Gene3D" id="2.30.30.100">
    <property type="match status" value="3"/>
</dbReference>
<organism evidence="3 4">
    <name type="scientific">Deinococcus cellulosilyticus (strain DSM 18568 / NBRC 106333 / KACC 11606 / 5516J-15)</name>
    <dbReference type="NCBI Taxonomy" id="1223518"/>
    <lineage>
        <taxon>Bacteria</taxon>
        <taxon>Thermotogati</taxon>
        <taxon>Deinococcota</taxon>
        <taxon>Deinococci</taxon>
        <taxon>Deinococcales</taxon>
        <taxon>Deinococcaceae</taxon>
        <taxon>Deinococcus</taxon>
    </lineage>
</organism>
<evidence type="ECO:0000313" key="4">
    <source>
        <dbReference type="Proteomes" id="UP000321306"/>
    </source>
</evidence>
<evidence type="ECO:0008006" key="5">
    <source>
        <dbReference type="Google" id="ProtNLM"/>
    </source>
</evidence>
<name>A0A511MWB1_DEIC1</name>